<accession>A0A971M5Z4</accession>
<dbReference type="InterPro" id="IPR050194">
    <property type="entry name" value="Glycosyltransferase_grp1"/>
</dbReference>
<dbReference type="Pfam" id="PF13692">
    <property type="entry name" value="Glyco_trans_1_4"/>
    <property type="match status" value="1"/>
</dbReference>
<dbReference type="Gene3D" id="3.40.50.2000">
    <property type="entry name" value="Glycogen Phosphorylase B"/>
    <property type="match status" value="2"/>
</dbReference>
<evidence type="ECO:0000313" key="3">
    <source>
        <dbReference type="Proteomes" id="UP000777265"/>
    </source>
</evidence>
<dbReference type="SUPFAM" id="SSF53756">
    <property type="entry name" value="UDP-Glycosyltransferase/glycogen phosphorylase"/>
    <property type="match status" value="1"/>
</dbReference>
<dbReference type="EMBL" id="JAAYEE010000250">
    <property type="protein sequence ID" value="NLW36419.1"/>
    <property type="molecule type" value="Genomic_DNA"/>
</dbReference>
<sequence>MKIWWLNHHARPPVVPGITRHYNLARSLGKLGYQVTVIASSFDHLGTMLPEGPDFGARLGKPLLRDYDGVDFLSIPTPGYEGNSSLGRLWNMYSFYSGALKALKSEEHGRPDMVIGSVVHTWGAFAGYRLAKHFGVPFVYELRDLWPLTPIEIGSYSKWHPFLLHLGFLDRKMAREADLIITAAPLMKEYYIERFGIPEGKFLWITNGTDLDLFRPSNQEKEKNSNKFDLYYTGALGMANGLDAVFDRLGETGDRFPGFRLVVIGDGPLKDHLRKRAKEEQLPVEIMDAVAKKDLPSVLKQADACLVYLLPSRLYRFGISLNKLADYMAAGKPVLFIGDCAENPVLRSRSGIVAKDIKGFSEALEGMIGLDHEVRAEMGKRGRAYAEENYDWDKLAGKVASAMEEIISSRQEYGKA</sequence>
<dbReference type="InterPro" id="IPR028098">
    <property type="entry name" value="Glyco_trans_4-like_N"/>
</dbReference>
<organism evidence="2 3">
    <name type="scientific">Syntrophorhabdus aromaticivorans</name>
    <dbReference type="NCBI Taxonomy" id="328301"/>
    <lineage>
        <taxon>Bacteria</taxon>
        <taxon>Pseudomonadati</taxon>
        <taxon>Thermodesulfobacteriota</taxon>
        <taxon>Syntrophorhabdia</taxon>
        <taxon>Syntrophorhabdales</taxon>
        <taxon>Syntrophorhabdaceae</taxon>
        <taxon>Syntrophorhabdus</taxon>
    </lineage>
</organism>
<dbReference type="Pfam" id="PF13579">
    <property type="entry name" value="Glyco_trans_4_4"/>
    <property type="match status" value="1"/>
</dbReference>
<proteinExistence type="predicted"/>
<name>A0A971M5Z4_9BACT</name>
<comment type="caution">
    <text evidence="2">The sequence shown here is derived from an EMBL/GenBank/DDBJ whole genome shotgun (WGS) entry which is preliminary data.</text>
</comment>
<evidence type="ECO:0000313" key="2">
    <source>
        <dbReference type="EMBL" id="NLW36419.1"/>
    </source>
</evidence>
<reference evidence="2" key="2">
    <citation type="submission" date="2020-01" db="EMBL/GenBank/DDBJ databases">
        <authorList>
            <person name="Campanaro S."/>
        </authorList>
    </citation>
    <scope>NUCLEOTIDE SEQUENCE</scope>
    <source>
        <strain evidence="2">AS06rmzACSIP_7</strain>
    </source>
</reference>
<dbReference type="GO" id="GO:0016758">
    <property type="term" value="F:hexosyltransferase activity"/>
    <property type="evidence" value="ECO:0007669"/>
    <property type="project" value="TreeGrafter"/>
</dbReference>
<evidence type="ECO:0000259" key="1">
    <source>
        <dbReference type="Pfam" id="PF13579"/>
    </source>
</evidence>
<reference evidence="2" key="1">
    <citation type="journal article" date="2020" name="Biotechnol. Biofuels">
        <title>New insights from the biogas microbiome by comprehensive genome-resolved metagenomics of nearly 1600 species originating from multiple anaerobic digesters.</title>
        <authorList>
            <person name="Campanaro S."/>
            <person name="Treu L."/>
            <person name="Rodriguez-R L.M."/>
            <person name="Kovalovszki A."/>
            <person name="Ziels R.M."/>
            <person name="Maus I."/>
            <person name="Zhu X."/>
            <person name="Kougias P.G."/>
            <person name="Basile A."/>
            <person name="Luo G."/>
            <person name="Schluter A."/>
            <person name="Konstantinidis K.T."/>
            <person name="Angelidaki I."/>
        </authorList>
    </citation>
    <scope>NUCLEOTIDE SEQUENCE</scope>
    <source>
        <strain evidence="2">AS06rmzACSIP_7</strain>
    </source>
</reference>
<dbReference type="CDD" id="cd03794">
    <property type="entry name" value="GT4_WbuB-like"/>
    <property type="match status" value="1"/>
</dbReference>
<feature type="domain" description="Glycosyltransferase subfamily 4-like N-terminal" evidence="1">
    <location>
        <begin position="22"/>
        <end position="208"/>
    </location>
</feature>
<gene>
    <name evidence="2" type="ORF">GXY80_13240</name>
</gene>
<dbReference type="Proteomes" id="UP000777265">
    <property type="component" value="Unassembled WGS sequence"/>
</dbReference>
<protein>
    <submittedName>
        <fullName evidence="2">Glycosyltransferase family 4 protein</fullName>
    </submittedName>
</protein>
<dbReference type="PANTHER" id="PTHR45947">
    <property type="entry name" value="SULFOQUINOVOSYL TRANSFERASE SQD2"/>
    <property type="match status" value="1"/>
</dbReference>
<dbReference type="AlphaFoldDB" id="A0A971M5Z4"/>
<dbReference type="PANTHER" id="PTHR45947:SF3">
    <property type="entry name" value="SULFOQUINOVOSYL TRANSFERASE SQD2"/>
    <property type="match status" value="1"/>
</dbReference>